<evidence type="ECO:0000256" key="3">
    <source>
        <dbReference type="SAM" id="MobiDB-lite"/>
    </source>
</evidence>
<feature type="compositionally biased region" description="Pro residues" evidence="3">
    <location>
        <begin position="30"/>
        <end position="41"/>
    </location>
</feature>
<dbReference type="InterPro" id="IPR039794">
    <property type="entry name" value="Gtb1-like"/>
</dbReference>
<dbReference type="Gene3D" id="2.70.130.10">
    <property type="entry name" value="Mannose-6-phosphate receptor binding domain"/>
    <property type="match status" value="1"/>
</dbReference>
<evidence type="ECO:0000256" key="1">
    <source>
        <dbReference type="ARBA" id="ARBA00022729"/>
    </source>
</evidence>
<keyword evidence="1" id="KW-0732">Signal</keyword>
<feature type="region of interest" description="Disordered" evidence="3">
    <location>
        <begin position="162"/>
        <end position="217"/>
    </location>
</feature>
<dbReference type="Pfam" id="PF13015">
    <property type="entry name" value="PRKCSH_1"/>
    <property type="match status" value="1"/>
</dbReference>
<feature type="domain" description="MRH" evidence="4">
    <location>
        <begin position="100"/>
        <end position="277"/>
    </location>
</feature>
<dbReference type="EMBL" id="CAAALY010005139">
    <property type="protein sequence ID" value="VEL08959.1"/>
    <property type="molecule type" value="Genomic_DNA"/>
</dbReference>
<dbReference type="PANTHER" id="PTHR12630">
    <property type="entry name" value="N-LINKED OLIGOSACCHARIDE PROCESSING"/>
    <property type="match status" value="1"/>
</dbReference>
<sequence length="301" mass="33847">MTQNQLQESTNTSAGIQTDQASFESMPQIDLPPPPMAPPSEPKSQESINLNQTLEEKEIRDHEVSEQLEPQELPQTPSPRTMPVDYGPKYAFSMLVEPDVGCLTFDELDYTYRLCPFDRAFQAPRGSTSGGTLLGQWAGWLGKGHPKPGTIADVDEARGETIDKQKHDASDDSSTSDSTDEAGEFEKKIDQSSERKLERTWKTDQEEDENEEEVEEKKRDRVYDIMLYENGVQCWNGPARSVKVYVHCGSKNEITSISESSRCLYDFHLSTPAACHLPAEKALAAKYPEMVWDDLPVHTEL</sequence>
<dbReference type="InterPro" id="IPR009011">
    <property type="entry name" value="Man6P_isomerase_rcpt-bd_dom_sf"/>
</dbReference>
<evidence type="ECO:0000313" key="6">
    <source>
        <dbReference type="Proteomes" id="UP000784294"/>
    </source>
</evidence>
<reference evidence="5" key="1">
    <citation type="submission" date="2018-11" db="EMBL/GenBank/DDBJ databases">
        <authorList>
            <consortium name="Pathogen Informatics"/>
        </authorList>
    </citation>
    <scope>NUCLEOTIDE SEQUENCE</scope>
</reference>
<dbReference type="OrthoDB" id="28322at2759"/>
<dbReference type="GO" id="GO:0006491">
    <property type="term" value="P:N-glycan processing"/>
    <property type="evidence" value="ECO:0007669"/>
    <property type="project" value="TreeGrafter"/>
</dbReference>
<evidence type="ECO:0000256" key="2">
    <source>
        <dbReference type="ARBA" id="ARBA00023157"/>
    </source>
</evidence>
<keyword evidence="2" id="KW-1015">Disulfide bond</keyword>
<dbReference type="InterPro" id="IPR044865">
    <property type="entry name" value="MRH_dom"/>
</dbReference>
<gene>
    <name evidence="5" type="ORF">PXEA_LOCUS2399</name>
</gene>
<comment type="caution">
    <text evidence="5">The sequence shown here is derived from an EMBL/GenBank/DDBJ whole genome shotgun (WGS) entry which is preliminary data.</text>
</comment>
<feature type="compositionally biased region" description="Basic and acidic residues" evidence="3">
    <location>
        <begin position="54"/>
        <end position="65"/>
    </location>
</feature>
<dbReference type="PANTHER" id="PTHR12630:SF1">
    <property type="entry name" value="GLUCOSIDASE 2 SUBUNIT BETA"/>
    <property type="match status" value="1"/>
</dbReference>
<dbReference type="InterPro" id="IPR036607">
    <property type="entry name" value="PRKCSH"/>
</dbReference>
<dbReference type="Proteomes" id="UP000784294">
    <property type="component" value="Unassembled WGS sequence"/>
</dbReference>
<feature type="region of interest" description="Disordered" evidence="3">
    <location>
        <begin position="1"/>
        <end position="84"/>
    </location>
</feature>
<keyword evidence="6" id="KW-1185">Reference proteome</keyword>
<feature type="compositionally biased region" description="Polar residues" evidence="3">
    <location>
        <begin position="1"/>
        <end position="25"/>
    </location>
</feature>
<feature type="compositionally biased region" description="Basic and acidic residues" evidence="3">
    <location>
        <begin position="184"/>
        <end position="204"/>
    </location>
</feature>
<organism evidence="5 6">
    <name type="scientific">Protopolystoma xenopodis</name>
    <dbReference type="NCBI Taxonomy" id="117903"/>
    <lineage>
        <taxon>Eukaryota</taxon>
        <taxon>Metazoa</taxon>
        <taxon>Spiralia</taxon>
        <taxon>Lophotrochozoa</taxon>
        <taxon>Platyhelminthes</taxon>
        <taxon>Monogenea</taxon>
        <taxon>Polyopisthocotylea</taxon>
        <taxon>Polystomatidea</taxon>
        <taxon>Polystomatidae</taxon>
        <taxon>Protopolystoma</taxon>
    </lineage>
</organism>
<dbReference type="GO" id="GO:0017177">
    <property type="term" value="C:glucosidase II complex"/>
    <property type="evidence" value="ECO:0007669"/>
    <property type="project" value="TreeGrafter"/>
</dbReference>
<accession>A0A448WD98</accession>
<protein>
    <recommendedName>
        <fullName evidence="4">MRH domain-containing protein</fullName>
    </recommendedName>
</protein>
<name>A0A448WD98_9PLAT</name>
<feature type="compositionally biased region" description="Acidic residues" evidence="3">
    <location>
        <begin position="205"/>
        <end position="214"/>
    </location>
</feature>
<proteinExistence type="predicted"/>
<evidence type="ECO:0000259" key="4">
    <source>
        <dbReference type="PROSITE" id="PS51914"/>
    </source>
</evidence>
<dbReference type="SUPFAM" id="SSF50911">
    <property type="entry name" value="Mannose 6-phosphate receptor domain"/>
    <property type="match status" value="1"/>
</dbReference>
<evidence type="ECO:0000313" key="5">
    <source>
        <dbReference type="EMBL" id="VEL08959.1"/>
    </source>
</evidence>
<dbReference type="AlphaFoldDB" id="A0A448WD98"/>
<dbReference type="PROSITE" id="PS51914">
    <property type="entry name" value="MRH"/>
    <property type="match status" value="1"/>
</dbReference>